<proteinExistence type="predicted"/>
<gene>
    <name evidence="1" type="ORF">GA398_14855</name>
</gene>
<organism evidence="1 2">
    <name type="scientific">Bacteroides xylanisolvens</name>
    <dbReference type="NCBI Taxonomy" id="371601"/>
    <lineage>
        <taxon>Bacteria</taxon>
        <taxon>Pseudomonadati</taxon>
        <taxon>Bacteroidota</taxon>
        <taxon>Bacteroidia</taxon>
        <taxon>Bacteroidales</taxon>
        <taxon>Bacteroidaceae</taxon>
        <taxon>Bacteroides</taxon>
    </lineage>
</organism>
<dbReference type="Proteomes" id="UP000434604">
    <property type="component" value="Unassembled WGS sequence"/>
</dbReference>
<reference evidence="1 2" key="1">
    <citation type="journal article" date="2019" name="Nat. Med.">
        <title>A library of human gut bacterial isolates paired with longitudinal multiomics data enables mechanistic microbiome research.</title>
        <authorList>
            <person name="Poyet M."/>
            <person name="Groussin M."/>
            <person name="Gibbons S.M."/>
            <person name="Avila-Pacheco J."/>
            <person name="Jiang X."/>
            <person name="Kearney S.M."/>
            <person name="Perrotta A.R."/>
            <person name="Berdy B."/>
            <person name="Zhao S."/>
            <person name="Lieberman T.D."/>
            <person name="Swanson P.K."/>
            <person name="Smith M."/>
            <person name="Roesemann S."/>
            <person name="Alexander J.E."/>
            <person name="Rich S.A."/>
            <person name="Livny J."/>
            <person name="Vlamakis H."/>
            <person name="Clish C."/>
            <person name="Bullock K."/>
            <person name="Deik A."/>
            <person name="Scott J."/>
            <person name="Pierce K.A."/>
            <person name="Xavier R.J."/>
            <person name="Alm E.J."/>
        </authorList>
    </citation>
    <scope>NUCLEOTIDE SEQUENCE [LARGE SCALE GENOMIC DNA]</scope>
    <source>
        <strain evidence="1 2">BIOML-A58</strain>
    </source>
</reference>
<evidence type="ECO:0000313" key="1">
    <source>
        <dbReference type="EMBL" id="KAB6146679.1"/>
    </source>
</evidence>
<dbReference type="RefSeq" id="WP_151935023.1">
    <property type="nucleotide sequence ID" value="NZ_WDED01000022.1"/>
</dbReference>
<name>A0A7J5PUQ1_9BACE</name>
<accession>A0A7J5PUQ1</accession>
<protein>
    <submittedName>
        <fullName evidence="1">Uncharacterized protein</fullName>
    </submittedName>
</protein>
<comment type="caution">
    <text evidence="1">The sequence shown here is derived from an EMBL/GenBank/DDBJ whole genome shotgun (WGS) entry which is preliminary data.</text>
</comment>
<dbReference type="AlphaFoldDB" id="A0A7J5PUQ1"/>
<evidence type="ECO:0000313" key="2">
    <source>
        <dbReference type="Proteomes" id="UP000434604"/>
    </source>
</evidence>
<dbReference type="EMBL" id="WDED01000022">
    <property type="protein sequence ID" value="KAB6146679.1"/>
    <property type="molecule type" value="Genomic_DNA"/>
</dbReference>
<sequence length="516" mass="56872">MQYLFILIGTILLSACGKKTQTEHSLEAQQTAEKTRGNWDNAKRPFEVSLEGLSIQEMKALSPIGIYANPKDATKEESVAFQGTAFVKNASGNYQTSDRNAVATDSTAQLCVCYPYRKGLKENDTIQLDAPFWENLYGREVQREYGRTVSVKVNMISAMALLRITCGSNDVEDWLEGLNITSESIYTKAMYLPYQGRWFGMTADGSVTARQADCLLNNGRSFDYYLIPTETAGVATILAKINQKNYAVKTTLPPLRAGSLTQINLHKTANGLAVNSSWVDTRHAILGDNRVAEVDTVKVGHYLQKGGYISDKRDTSSVAIVIQTDGKHGKAVALKDCEGKFCFGNSSLTSGKVFATIDGKRKEGIVNPKQAQGVGDAERIIFKPGIPYGTNCALGYTNGAELTTLLIGKSQLKDTCDAPHIDTGLSLSRKMMIDETQRQPGSYIPSLTEMTALYYQLRCSERGTVWGQFEIPSGEYLTSSESTGQSFYMMDMENGIITGILSKQYAKMQLRLFYLF</sequence>